<dbReference type="Proteomes" id="UP001549047">
    <property type="component" value="Unassembled WGS sequence"/>
</dbReference>
<gene>
    <name evidence="3" type="ORF">ABID16_003391</name>
</gene>
<accession>A0ABV2J343</accession>
<evidence type="ECO:0000313" key="4">
    <source>
        <dbReference type="Proteomes" id="UP001549047"/>
    </source>
</evidence>
<dbReference type="InterPro" id="IPR003331">
    <property type="entry name" value="UDP_GlcNAc_Epimerase_2_dom"/>
</dbReference>
<dbReference type="EMBL" id="JBEPMB010000006">
    <property type="protein sequence ID" value="MET3615048.1"/>
    <property type="molecule type" value="Genomic_DNA"/>
</dbReference>
<dbReference type="InterPro" id="IPR029767">
    <property type="entry name" value="WecB-like"/>
</dbReference>
<dbReference type="PANTHER" id="PTHR43174">
    <property type="entry name" value="UDP-N-ACETYLGLUCOSAMINE 2-EPIMERASE"/>
    <property type="match status" value="1"/>
</dbReference>
<dbReference type="PANTHER" id="PTHR43174:SF1">
    <property type="entry name" value="UDP-N-ACETYLGLUCOSAMINE 2-EPIMERASE"/>
    <property type="match status" value="1"/>
</dbReference>
<reference evidence="3 4" key="1">
    <citation type="submission" date="2024-06" db="EMBL/GenBank/DDBJ databases">
        <title>Genomic Encyclopedia of Type Strains, Phase IV (KMG-IV): sequencing the most valuable type-strain genomes for metagenomic binning, comparative biology and taxonomic classification.</title>
        <authorList>
            <person name="Goeker M."/>
        </authorList>
    </citation>
    <scope>NUCLEOTIDE SEQUENCE [LARGE SCALE GENOMIC DNA]</scope>
    <source>
        <strain evidence="3 4">DSM 29780</strain>
    </source>
</reference>
<dbReference type="GO" id="GO:0016853">
    <property type="term" value="F:isomerase activity"/>
    <property type="evidence" value="ECO:0007669"/>
    <property type="project" value="UniProtKB-KW"/>
</dbReference>
<sequence>MKILTVIGARPQFIKAIALSHAVASTEGVEEVLLHTGQHYDDNMSAVFFRELGLAEPKYRFDLGGGSHGHMTGKQLSAIEDALVSERPDVCLVYGDTNSTLAGALAAAKLHVPVAHVEAGLRSFNRRMPEEVNRVLSDHAATWLFAPTQTAVENLAGEGIKGDRVQLVGDVMYDVARLVIDNPARRTDIVRRLGLEGRPYVVSTLHRQETTDDPARLVAILDALAETAKVMPVILPLHPRTRKTLAGLPQAEKAASVLTMTEPLGFFDMASLLAGARLVVTDSGGLQKEAFFHKVPCVTVRDETEWVELLQLGWNRLPESFDVQGIRTAIAGALASAPGNAGEPYGDGHAAKHILRYLMQTCK</sequence>
<dbReference type="NCBIfam" id="TIGR00236">
    <property type="entry name" value="wecB"/>
    <property type="match status" value="1"/>
</dbReference>
<protein>
    <submittedName>
        <fullName evidence="3">UDP-GlcNAc3NAcA epimerase</fullName>
        <ecNumber evidence="3">5.1.3.23</ecNumber>
    </submittedName>
</protein>
<keyword evidence="1 3" id="KW-0413">Isomerase</keyword>
<feature type="domain" description="UDP-N-acetylglucosamine 2-epimerase" evidence="2">
    <location>
        <begin position="22"/>
        <end position="358"/>
    </location>
</feature>
<dbReference type="SUPFAM" id="SSF53756">
    <property type="entry name" value="UDP-Glycosyltransferase/glycogen phosphorylase"/>
    <property type="match status" value="1"/>
</dbReference>
<dbReference type="Pfam" id="PF02350">
    <property type="entry name" value="Epimerase_2"/>
    <property type="match status" value="1"/>
</dbReference>
<comment type="similarity">
    <text evidence="1">Belongs to the UDP-N-acetylglucosamine 2-epimerase family.</text>
</comment>
<proteinExistence type="inferred from homology"/>
<dbReference type="CDD" id="cd03786">
    <property type="entry name" value="GTB_UDP-GlcNAc_2-Epimerase"/>
    <property type="match status" value="1"/>
</dbReference>
<dbReference type="Gene3D" id="3.40.50.2000">
    <property type="entry name" value="Glycogen Phosphorylase B"/>
    <property type="match status" value="2"/>
</dbReference>
<evidence type="ECO:0000259" key="2">
    <source>
        <dbReference type="Pfam" id="PF02350"/>
    </source>
</evidence>
<keyword evidence="4" id="KW-1185">Reference proteome</keyword>
<organism evidence="3 4">
    <name type="scientific">Rhizobium aquaticum</name>
    <dbReference type="NCBI Taxonomy" id="1549636"/>
    <lineage>
        <taxon>Bacteria</taxon>
        <taxon>Pseudomonadati</taxon>
        <taxon>Pseudomonadota</taxon>
        <taxon>Alphaproteobacteria</taxon>
        <taxon>Hyphomicrobiales</taxon>
        <taxon>Rhizobiaceae</taxon>
        <taxon>Rhizobium/Agrobacterium group</taxon>
        <taxon>Rhizobium</taxon>
    </lineage>
</organism>
<name>A0ABV2J343_9HYPH</name>
<dbReference type="EC" id="5.1.3.23" evidence="3"/>
<evidence type="ECO:0000313" key="3">
    <source>
        <dbReference type="EMBL" id="MET3615048.1"/>
    </source>
</evidence>
<dbReference type="RefSeq" id="WP_354557541.1">
    <property type="nucleotide sequence ID" value="NZ_JBEPMB010000006.1"/>
</dbReference>
<evidence type="ECO:0000256" key="1">
    <source>
        <dbReference type="RuleBase" id="RU003513"/>
    </source>
</evidence>
<comment type="caution">
    <text evidence="3">The sequence shown here is derived from an EMBL/GenBank/DDBJ whole genome shotgun (WGS) entry which is preliminary data.</text>
</comment>